<reference evidence="2 3" key="1">
    <citation type="submission" date="2018-10" db="EMBL/GenBank/DDBJ databases">
        <title>Complete Genome Sequence and Transcriptomic Profiles of a Marine Bacterium, Pseudoalteromonas agarivorans Hao 2018.</title>
        <authorList>
            <person name="Hao L."/>
        </authorList>
    </citation>
    <scope>NUCLEOTIDE SEQUENCE [LARGE SCALE GENOMIC DNA]</scope>
    <source>
        <strain evidence="2 3">Hao 2018</strain>
    </source>
</reference>
<feature type="transmembrane region" description="Helical" evidence="1">
    <location>
        <begin position="26"/>
        <end position="44"/>
    </location>
</feature>
<feature type="transmembrane region" description="Helical" evidence="1">
    <location>
        <begin position="121"/>
        <end position="144"/>
    </location>
</feature>
<evidence type="ECO:0000313" key="2">
    <source>
        <dbReference type="EMBL" id="AYM86886.1"/>
    </source>
</evidence>
<feature type="transmembrane region" description="Helical" evidence="1">
    <location>
        <begin position="164"/>
        <end position="182"/>
    </location>
</feature>
<evidence type="ECO:0000256" key="1">
    <source>
        <dbReference type="SAM" id="Phobius"/>
    </source>
</evidence>
<sequence>MKYLWLGLFFIVLTWSGINPKDQFTWLLEVIPAIIGLVLMASSYKHFKLTPILYGFILAHCIVLMVGGHYTYAEVPWFDNLFGSERNNYDKVGHFFQGFVPALLAREILLRKNVVNGKGWLNVFVVSICLAFSAFYELIEWWVAVLSGENAEAFLGTQGYVWDTQSDMGIALLGAICSILLLSKVHDKQLKNVKDY</sequence>
<dbReference type="AlphaFoldDB" id="A0AAD0U0Q5"/>
<dbReference type="RefSeq" id="WP_004587214.1">
    <property type="nucleotide sequence ID" value="NZ_CP033065.1"/>
</dbReference>
<dbReference type="Pfam" id="PF09997">
    <property type="entry name" value="DUF2238"/>
    <property type="match status" value="1"/>
</dbReference>
<dbReference type="InterPro" id="IPR014509">
    <property type="entry name" value="YjdF-like"/>
</dbReference>
<proteinExistence type="predicted"/>
<keyword evidence="1" id="KW-1133">Transmembrane helix</keyword>
<dbReference type="InterPro" id="IPR058534">
    <property type="entry name" value="YjdF"/>
</dbReference>
<accession>A0AAD0U0Q5</accession>
<keyword evidence="1" id="KW-0812">Transmembrane</keyword>
<feature type="transmembrane region" description="Helical" evidence="1">
    <location>
        <begin position="51"/>
        <end position="72"/>
    </location>
</feature>
<gene>
    <name evidence="2" type="ORF">D9T18_09295</name>
</gene>
<protein>
    <submittedName>
        <fullName evidence="2">DUF2238 domain-containing protein</fullName>
    </submittedName>
</protein>
<dbReference type="EMBL" id="CP033065">
    <property type="protein sequence ID" value="AYM86886.1"/>
    <property type="molecule type" value="Genomic_DNA"/>
</dbReference>
<evidence type="ECO:0000313" key="3">
    <source>
        <dbReference type="Proteomes" id="UP000279995"/>
    </source>
</evidence>
<organism evidence="2 3">
    <name type="scientific">Pseudoalteromonas agarivorans</name>
    <dbReference type="NCBI Taxonomy" id="176102"/>
    <lineage>
        <taxon>Bacteria</taxon>
        <taxon>Pseudomonadati</taxon>
        <taxon>Pseudomonadota</taxon>
        <taxon>Gammaproteobacteria</taxon>
        <taxon>Alteromonadales</taxon>
        <taxon>Pseudoalteromonadaceae</taxon>
        <taxon>Pseudoalteromonas</taxon>
    </lineage>
</organism>
<dbReference type="Proteomes" id="UP000279995">
    <property type="component" value="Chromosome I"/>
</dbReference>
<dbReference type="PIRSF" id="PIRSF020606">
    <property type="entry name" value="UCP020606"/>
    <property type="match status" value="1"/>
</dbReference>
<keyword evidence="1" id="KW-0472">Membrane</keyword>
<feature type="transmembrane region" description="Helical" evidence="1">
    <location>
        <begin position="92"/>
        <end position="109"/>
    </location>
</feature>
<name>A0AAD0U0Q5_9GAMM</name>